<sequence>ASIPYSRWETKRKKSRTGSVGNFGASSRSSNSHESRLGHWFCGLLVTVTPNWALPSGSILCGSTVCCSLCSLFSHVIGPL</sequence>
<evidence type="ECO:0000313" key="2">
    <source>
        <dbReference type="Proteomes" id="UP001055879"/>
    </source>
</evidence>
<accession>A0ACB9DNB4</accession>
<gene>
    <name evidence="1" type="ORF">L6452_10506</name>
</gene>
<keyword evidence="2" id="KW-1185">Reference proteome</keyword>
<organism evidence="1 2">
    <name type="scientific">Arctium lappa</name>
    <name type="common">Greater burdock</name>
    <name type="synonym">Lappa major</name>
    <dbReference type="NCBI Taxonomy" id="4217"/>
    <lineage>
        <taxon>Eukaryota</taxon>
        <taxon>Viridiplantae</taxon>
        <taxon>Streptophyta</taxon>
        <taxon>Embryophyta</taxon>
        <taxon>Tracheophyta</taxon>
        <taxon>Spermatophyta</taxon>
        <taxon>Magnoliopsida</taxon>
        <taxon>eudicotyledons</taxon>
        <taxon>Gunneridae</taxon>
        <taxon>Pentapetalae</taxon>
        <taxon>asterids</taxon>
        <taxon>campanulids</taxon>
        <taxon>Asterales</taxon>
        <taxon>Asteraceae</taxon>
        <taxon>Carduoideae</taxon>
        <taxon>Cardueae</taxon>
        <taxon>Arctiinae</taxon>
        <taxon>Arctium</taxon>
    </lineage>
</organism>
<feature type="non-terminal residue" evidence="1">
    <location>
        <position position="1"/>
    </location>
</feature>
<protein>
    <submittedName>
        <fullName evidence="1">Uncharacterized protein</fullName>
    </submittedName>
</protein>
<reference evidence="2" key="1">
    <citation type="journal article" date="2022" name="Mol. Ecol. Resour.">
        <title>The genomes of chicory, endive, great burdock and yacon provide insights into Asteraceae palaeo-polyploidization history and plant inulin production.</title>
        <authorList>
            <person name="Fan W."/>
            <person name="Wang S."/>
            <person name="Wang H."/>
            <person name="Wang A."/>
            <person name="Jiang F."/>
            <person name="Liu H."/>
            <person name="Zhao H."/>
            <person name="Xu D."/>
            <person name="Zhang Y."/>
        </authorList>
    </citation>
    <scope>NUCLEOTIDE SEQUENCE [LARGE SCALE GENOMIC DNA]</scope>
    <source>
        <strain evidence="2">cv. Niubang</strain>
    </source>
</reference>
<comment type="caution">
    <text evidence="1">The sequence shown here is derived from an EMBL/GenBank/DDBJ whole genome shotgun (WGS) entry which is preliminary data.</text>
</comment>
<dbReference type="EMBL" id="CM042049">
    <property type="protein sequence ID" value="KAI3747828.1"/>
    <property type="molecule type" value="Genomic_DNA"/>
</dbReference>
<dbReference type="Proteomes" id="UP001055879">
    <property type="component" value="Linkage Group LG03"/>
</dbReference>
<reference evidence="1 2" key="2">
    <citation type="journal article" date="2022" name="Mol. Ecol. Resour.">
        <title>The genomes of chicory, endive, great burdock and yacon provide insights into Asteraceae paleo-polyploidization history and plant inulin production.</title>
        <authorList>
            <person name="Fan W."/>
            <person name="Wang S."/>
            <person name="Wang H."/>
            <person name="Wang A."/>
            <person name="Jiang F."/>
            <person name="Liu H."/>
            <person name="Zhao H."/>
            <person name="Xu D."/>
            <person name="Zhang Y."/>
        </authorList>
    </citation>
    <scope>NUCLEOTIDE SEQUENCE [LARGE SCALE GENOMIC DNA]</scope>
    <source>
        <strain evidence="2">cv. Niubang</strain>
    </source>
</reference>
<proteinExistence type="predicted"/>
<feature type="non-terminal residue" evidence="1">
    <location>
        <position position="80"/>
    </location>
</feature>
<evidence type="ECO:0000313" key="1">
    <source>
        <dbReference type="EMBL" id="KAI3747828.1"/>
    </source>
</evidence>
<name>A0ACB9DNB4_ARCLA</name>